<proteinExistence type="predicted"/>
<dbReference type="Proteomes" id="UP000010792">
    <property type="component" value="Chromosome"/>
</dbReference>
<dbReference type="KEGG" id="rht:NT26_3160"/>
<name>L0NIE9_9HYPH</name>
<keyword evidence="1" id="KW-0472">Membrane</keyword>
<keyword evidence="3" id="KW-1185">Reference proteome</keyword>
<organism evidence="2 3">
    <name type="scientific">Pseudorhizobium banfieldiae</name>
    <dbReference type="NCBI Taxonomy" id="1125847"/>
    <lineage>
        <taxon>Bacteria</taxon>
        <taxon>Pseudomonadati</taxon>
        <taxon>Pseudomonadota</taxon>
        <taxon>Alphaproteobacteria</taxon>
        <taxon>Hyphomicrobiales</taxon>
        <taxon>Rhizobiaceae</taxon>
        <taxon>Rhizobium/Agrobacterium group</taxon>
        <taxon>Pseudorhizobium</taxon>
    </lineage>
</organism>
<protein>
    <recommendedName>
        <fullName evidence="4">Polysaccharide chain length determinant N-terminal domain-containing protein</fullName>
    </recommendedName>
</protein>
<dbReference type="AlphaFoldDB" id="L0NIE9"/>
<feature type="transmembrane region" description="Helical" evidence="1">
    <location>
        <begin position="236"/>
        <end position="256"/>
    </location>
</feature>
<dbReference type="EMBL" id="FO082820">
    <property type="protein sequence ID" value="CCF20883.1"/>
    <property type="molecule type" value="Genomic_DNA"/>
</dbReference>
<evidence type="ECO:0008006" key="4">
    <source>
        <dbReference type="Google" id="ProtNLM"/>
    </source>
</evidence>
<sequence>MEVGVTRDIESRPGEVTLLALIAAVVEAWKWFVTIPLAAALSVYLILLQLGVDHQSTAILKSDEAAALLNSPLVLGPTIEELNMRDELGSSMNDAIEVLSRRLSIKEVAPDIIQVSIMDRDAERTQLLLTTVIRNYARQIAPRGQEREQIEGKIAARSAALEQLWEYAQVLQSERRSSEVVTGGSGDAALGYVELVREILEKQDDITELQRTLEGLPKDDILQEPTLAEAEVKNRFTFSALAAIAAGLLITFIVLVRETVRRAPEDLLALHDLKRIKAALPFSRRP</sequence>
<evidence type="ECO:0000313" key="2">
    <source>
        <dbReference type="EMBL" id="CCF20883.1"/>
    </source>
</evidence>
<keyword evidence="1" id="KW-0812">Transmembrane</keyword>
<evidence type="ECO:0000256" key="1">
    <source>
        <dbReference type="SAM" id="Phobius"/>
    </source>
</evidence>
<evidence type="ECO:0000313" key="3">
    <source>
        <dbReference type="Proteomes" id="UP000010792"/>
    </source>
</evidence>
<accession>L0NIE9</accession>
<reference evidence="2 3" key="1">
    <citation type="journal article" date="2013" name="Genome Biol. Evol.">
        <title>Life in an arsenic-containing gold mine: genome and physiology of the autotrophic arsenite-oxidizing bacterium rhizobium sp. NT-26.</title>
        <authorList>
            <person name="Andres J."/>
            <person name="Arsene-Ploetze F."/>
            <person name="Barbe V."/>
            <person name="Brochier-Armanet C."/>
            <person name="Cleiss-Arnold J."/>
            <person name="Coppee J.Y."/>
            <person name="Dillies M.A."/>
            <person name="Geist"/>
            <person name="L"/>
            <person name="Joublin A."/>
            <person name="Koechler S."/>
            <person name="Lassalle F."/>
            <person name="Marchal M."/>
            <person name="Medigue C."/>
            <person name="Muller D."/>
            <person name="Nesme X."/>
            <person name="Plewniak F."/>
            <person name="Proux C."/>
            <person name="Ramirez-Bahena M.H."/>
            <person name="Schenowitz C."/>
            <person name="Sismeiro O."/>
            <person name="Vallenet D."/>
            <person name="Santini J.M."/>
            <person name="Bertin P.N."/>
        </authorList>
    </citation>
    <scope>NUCLEOTIDE SEQUENCE [LARGE SCALE GENOMIC DNA]</scope>
    <source>
        <strain evidence="2 3">NT-26</strain>
    </source>
</reference>
<gene>
    <name evidence="2" type="ORF">NT26_3160</name>
</gene>
<keyword evidence="1" id="KW-1133">Transmembrane helix</keyword>
<dbReference type="STRING" id="1125847.NT26_3160"/>